<name>A0A0H4I938_9GAMM</name>
<feature type="domain" description="AB hydrolase-1" evidence="2">
    <location>
        <begin position="2"/>
        <end position="111"/>
    </location>
</feature>
<sequence>MPMVLLHGIQGSARAWDEVLKHLPNRIPALAPNLRGRGGSVAPTDPMAYTVDCFADDLAAVLNVLERPCLLVGWSMGVLVSLAYLRRYGPSRLNALVLMSGTSQGNKCHWFSGENAEEIAKEAELRANRMALKESASPVAAAGAWLSVISTDFRSVLPGIELPTLVIHGSADDQCPLGHGQLIADTIPGAELVLLDGGLHNILAQNPAWVAGHLVHLYDSVTRLP</sequence>
<dbReference type="KEGG" id="mpq:ABA45_08440"/>
<dbReference type="EMBL" id="CP011494">
    <property type="protein sequence ID" value="AKO54270.1"/>
    <property type="molecule type" value="Genomic_DNA"/>
</dbReference>
<dbReference type="PANTHER" id="PTHR43798">
    <property type="entry name" value="MONOACYLGLYCEROL LIPASE"/>
    <property type="match status" value="1"/>
</dbReference>
<proteinExistence type="predicted"/>
<evidence type="ECO:0000313" key="3">
    <source>
        <dbReference type="EMBL" id="AKO54270.1"/>
    </source>
</evidence>
<dbReference type="Gene3D" id="3.40.50.1820">
    <property type="entry name" value="alpha/beta hydrolase"/>
    <property type="match status" value="1"/>
</dbReference>
<dbReference type="GO" id="GO:0016787">
    <property type="term" value="F:hydrolase activity"/>
    <property type="evidence" value="ECO:0007669"/>
    <property type="project" value="UniProtKB-KW"/>
</dbReference>
<keyword evidence="4" id="KW-1185">Reference proteome</keyword>
<dbReference type="InterPro" id="IPR000073">
    <property type="entry name" value="AB_hydrolase_1"/>
</dbReference>
<dbReference type="Proteomes" id="UP000036406">
    <property type="component" value="Chromosome"/>
</dbReference>
<organism evidence="3 4">
    <name type="scientific">Marinobacter psychrophilus</name>
    <dbReference type="NCBI Taxonomy" id="330734"/>
    <lineage>
        <taxon>Bacteria</taxon>
        <taxon>Pseudomonadati</taxon>
        <taxon>Pseudomonadota</taxon>
        <taxon>Gammaproteobacteria</taxon>
        <taxon>Pseudomonadales</taxon>
        <taxon>Marinobacteraceae</taxon>
        <taxon>Marinobacter</taxon>
    </lineage>
</organism>
<dbReference type="GO" id="GO:0016020">
    <property type="term" value="C:membrane"/>
    <property type="evidence" value="ECO:0007669"/>
    <property type="project" value="TreeGrafter"/>
</dbReference>
<dbReference type="PANTHER" id="PTHR43798:SF31">
    <property type="entry name" value="AB HYDROLASE SUPERFAMILY PROTEIN YCLE"/>
    <property type="match status" value="1"/>
</dbReference>
<dbReference type="SUPFAM" id="SSF53474">
    <property type="entry name" value="alpha/beta-Hydrolases"/>
    <property type="match status" value="1"/>
</dbReference>
<gene>
    <name evidence="3" type="ORF">ABA45_08440</name>
</gene>
<dbReference type="AlphaFoldDB" id="A0A0H4I938"/>
<dbReference type="STRING" id="330734.ABA45_08440"/>
<reference evidence="3 4" key="1">
    <citation type="submission" date="2015-05" db="EMBL/GenBank/DDBJ databases">
        <title>Complete genome of Marinobacter psychrophilus strain 20041T isolated from sea-ice of the Canadian Basin.</title>
        <authorList>
            <person name="Song L."/>
            <person name="Ren L."/>
            <person name="Yu Y."/>
            <person name="Wang X."/>
        </authorList>
    </citation>
    <scope>NUCLEOTIDE SEQUENCE [LARGE SCALE GENOMIC DNA]</scope>
    <source>
        <strain evidence="3 4">20041</strain>
    </source>
</reference>
<evidence type="ECO:0000256" key="1">
    <source>
        <dbReference type="ARBA" id="ARBA00022801"/>
    </source>
</evidence>
<dbReference type="Pfam" id="PF00561">
    <property type="entry name" value="Abhydrolase_1"/>
    <property type="match status" value="1"/>
</dbReference>
<evidence type="ECO:0000259" key="2">
    <source>
        <dbReference type="Pfam" id="PF00561"/>
    </source>
</evidence>
<dbReference type="PATRIC" id="fig|330734.3.peg.1774"/>
<dbReference type="InterPro" id="IPR050266">
    <property type="entry name" value="AB_hydrolase_sf"/>
</dbReference>
<keyword evidence="1" id="KW-0378">Hydrolase</keyword>
<evidence type="ECO:0000313" key="4">
    <source>
        <dbReference type="Proteomes" id="UP000036406"/>
    </source>
</evidence>
<accession>A0A0H4I938</accession>
<protein>
    <recommendedName>
        <fullName evidence="2">AB hydrolase-1 domain-containing protein</fullName>
    </recommendedName>
</protein>
<dbReference type="InterPro" id="IPR029058">
    <property type="entry name" value="AB_hydrolase_fold"/>
</dbReference>